<name>A0A2T7P204_POMCA</name>
<gene>
    <name evidence="4" type="ORF">C0Q70_12617</name>
</gene>
<dbReference type="AlphaFoldDB" id="A0A2T7P204"/>
<dbReference type="Proteomes" id="UP000245119">
    <property type="component" value="Linkage Group LG7"/>
</dbReference>
<evidence type="ECO:0000256" key="1">
    <source>
        <dbReference type="SAM" id="SignalP"/>
    </source>
</evidence>
<protein>
    <recommendedName>
        <fullName evidence="6">Chitinase</fullName>
    </recommendedName>
</protein>
<dbReference type="InterPro" id="IPR036465">
    <property type="entry name" value="vWFA_dom_sf"/>
</dbReference>
<dbReference type="OrthoDB" id="6126019at2759"/>
<sequence>MVSCLLLVAVAILGVAEAQISVGTDATRVAGSTGSDVVDAVVDLIRSNCIFSEDRLLLRRIAYIESRDGTDPKTYRTGYDGGIWQVDEDKFNATLRCNSVLRQYCNLLKLQPFNIDWTQVTWSDLRKPLYSGLAASLYLIQRLGANLTAIPGDVLGQADLWSHYYHFGAPLADYSGLAASATTYSCESKMDIAFVLDSSGSIINSDFRLSLNFVARVVEELYEPERVRVASLIYADTVSTNFNFNTYNTKAQITNAIRSISRITGGTYTNLALDTARTTFFSGNNNAKRLVILVTDGQSASTILTAAAAQRLKNKGIVVFAVGVGGYDPTELHAVASSPVCSHVFTLGDFSFIESILDEIKRSTCLATTMLSTVEGTPSEVKTNSSKPFTIGISSNSTQNTTVSFQVNCGILDVYVSYTNPNPNAAMYTEKYTAQTGRPAYLTTSGTYNGQQVYITVVGTRLPANEAHLQNCTDYYSIVSLVDKPVWQVRCCNGATCRDCTATDFLQQGNLLEGVCDTRTLDFANPCTPEALVSGKLLFAYPYDTNKFIRCDYHGEAYLTLCPGGKRFNPNTLTCGYEITGDIYRVPLPLGYPNPCTPERIAAQYLYFEYTLDRQLFIHCDLWGGAWLQTCPAQEMWSQNLMTCVVDQPYIATTNRPATITNPCTPSELALGRYFHPYPCDHTRYIHCDVSGQYWVQFCPNGMFYNPSLFVCVVGDPQSYAGCNQ</sequence>
<keyword evidence="1" id="KW-0732">Signal</keyword>
<accession>A0A2T7P204</accession>
<dbReference type="InterPro" id="IPR002035">
    <property type="entry name" value="VWF_A"/>
</dbReference>
<dbReference type="Pfam" id="PF01607">
    <property type="entry name" value="CBM_14"/>
    <property type="match status" value="2"/>
</dbReference>
<dbReference type="InterPro" id="IPR002557">
    <property type="entry name" value="Chitin-bd_dom"/>
</dbReference>
<dbReference type="PANTHER" id="PTHR24020:SF20">
    <property type="entry name" value="PH DOMAIN-CONTAINING PROTEIN"/>
    <property type="match status" value="1"/>
</dbReference>
<dbReference type="InterPro" id="IPR036508">
    <property type="entry name" value="Chitin-bd_dom_sf"/>
</dbReference>
<dbReference type="Pfam" id="PF00092">
    <property type="entry name" value="VWA"/>
    <property type="match status" value="1"/>
</dbReference>
<feature type="chain" id="PRO_5015644363" description="Chitinase" evidence="1">
    <location>
        <begin position="19"/>
        <end position="725"/>
    </location>
</feature>
<feature type="signal peptide" evidence="1">
    <location>
        <begin position="1"/>
        <end position="18"/>
    </location>
</feature>
<dbReference type="CDD" id="cd01450">
    <property type="entry name" value="vWFA_subfamily_ECM"/>
    <property type="match status" value="1"/>
</dbReference>
<reference evidence="4 5" key="1">
    <citation type="submission" date="2018-04" db="EMBL/GenBank/DDBJ databases">
        <title>The genome of golden apple snail Pomacea canaliculata provides insight into stress tolerance and invasive adaptation.</title>
        <authorList>
            <person name="Liu C."/>
            <person name="Liu B."/>
            <person name="Ren Y."/>
            <person name="Zhang Y."/>
            <person name="Wang H."/>
            <person name="Li S."/>
            <person name="Jiang F."/>
            <person name="Yin L."/>
            <person name="Zhang G."/>
            <person name="Qian W."/>
            <person name="Fan W."/>
        </authorList>
    </citation>
    <scope>NUCLEOTIDE SEQUENCE [LARGE SCALE GENOMIC DNA]</scope>
    <source>
        <strain evidence="4">SZHN2017</strain>
        <tissue evidence="4">Muscle</tissue>
    </source>
</reference>
<dbReference type="PANTHER" id="PTHR24020">
    <property type="entry name" value="COLLAGEN ALPHA"/>
    <property type="match status" value="1"/>
</dbReference>
<dbReference type="PROSITE" id="PS50234">
    <property type="entry name" value="VWFA"/>
    <property type="match status" value="1"/>
</dbReference>
<dbReference type="GO" id="GO:0008061">
    <property type="term" value="F:chitin binding"/>
    <property type="evidence" value="ECO:0007669"/>
    <property type="project" value="InterPro"/>
</dbReference>
<dbReference type="EMBL" id="PZQS01000007">
    <property type="protein sequence ID" value="PVD27457.1"/>
    <property type="molecule type" value="Genomic_DNA"/>
</dbReference>
<proteinExistence type="predicted"/>
<comment type="caution">
    <text evidence="4">The sequence shown here is derived from an EMBL/GenBank/DDBJ whole genome shotgun (WGS) entry which is preliminary data.</text>
</comment>
<dbReference type="SMART" id="SM00494">
    <property type="entry name" value="ChtBD2"/>
    <property type="match status" value="3"/>
</dbReference>
<dbReference type="PROSITE" id="PS50940">
    <property type="entry name" value="CHIT_BIND_II"/>
    <property type="match status" value="2"/>
</dbReference>
<dbReference type="SUPFAM" id="SSF57625">
    <property type="entry name" value="Invertebrate chitin-binding proteins"/>
    <property type="match status" value="3"/>
</dbReference>
<dbReference type="SUPFAM" id="SSF53300">
    <property type="entry name" value="vWA-like"/>
    <property type="match status" value="1"/>
</dbReference>
<dbReference type="Gene3D" id="3.40.50.410">
    <property type="entry name" value="von Willebrand factor, type A domain"/>
    <property type="match status" value="1"/>
</dbReference>
<dbReference type="STRING" id="400727.A0A2T7P204"/>
<dbReference type="Gene3D" id="2.170.140.10">
    <property type="entry name" value="Chitin binding domain"/>
    <property type="match status" value="2"/>
</dbReference>
<dbReference type="SMART" id="SM00327">
    <property type="entry name" value="VWA"/>
    <property type="match status" value="1"/>
</dbReference>
<feature type="domain" description="Chitin-binding type-2" evidence="3">
    <location>
        <begin position="524"/>
        <end position="575"/>
    </location>
</feature>
<evidence type="ECO:0000313" key="4">
    <source>
        <dbReference type="EMBL" id="PVD27457.1"/>
    </source>
</evidence>
<evidence type="ECO:0000259" key="2">
    <source>
        <dbReference type="PROSITE" id="PS50234"/>
    </source>
</evidence>
<dbReference type="GO" id="GO:0005576">
    <property type="term" value="C:extracellular region"/>
    <property type="evidence" value="ECO:0007669"/>
    <property type="project" value="InterPro"/>
</dbReference>
<feature type="domain" description="VWFA" evidence="2">
    <location>
        <begin position="191"/>
        <end position="360"/>
    </location>
</feature>
<evidence type="ECO:0008006" key="6">
    <source>
        <dbReference type="Google" id="ProtNLM"/>
    </source>
</evidence>
<dbReference type="OMA" id="CQIDLAF"/>
<dbReference type="PRINTS" id="PR00453">
    <property type="entry name" value="VWFADOMAIN"/>
</dbReference>
<evidence type="ECO:0000313" key="5">
    <source>
        <dbReference type="Proteomes" id="UP000245119"/>
    </source>
</evidence>
<keyword evidence="5" id="KW-1185">Reference proteome</keyword>
<organism evidence="4 5">
    <name type="scientific">Pomacea canaliculata</name>
    <name type="common">Golden apple snail</name>
    <dbReference type="NCBI Taxonomy" id="400727"/>
    <lineage>
        <taxon>Eukaryota</taxon>
        <taxon>Metazoa</taxon>
        <taxon>Spiralia</taxon>
        <taxon>Lophotrochozoa</taxon>
        <taxon>Mollusca</taxon>
        <taxon>Gastropoda</taxon>
        <taxon>Caenogastropoda</taxon>
        <taxon>Architaenioglossa</taxon>
        <taxon>Ampullarioidea</taxon>
        <taxon>Ampullariidae</taxon>
        <taxon>Pomacea</taxon>
    </lineage>
</organism>
<feature type="domain" description="Chitin-binding type-2" evidence="3">
    <location>
        <begin position="661"/>
        <end position="725"/>
    </location>
</feature>
<evidence type="ECO:0000259" key="3">
    <source>
        <dbReference type="PROSITE" id="PS50940"/>
    </source>
</evidence>
<dbReference type="InterPro" id="IPR050525">
    <property type="entry name" value="ECM_Assembly_Org"/>
</dbReference>